<dbReference type="InParanoid" id="A0A1E5RNV6"/>
<name>A0A1E5RNV6_9ASCO</name>
<feature type="region of interest" description="Disordered" evidence="5">
    <location>
        <begin position="324"/>
        <end position="348"/>
    </location>
</feature>
<organism evidence="7 8">
    <name type="scientific">Hanseniaspora osmophila</name>
    <dbReference type="NCBI Taxonomy" id="56408"/>
    <lineage>
        <taxon>Eukaryota</taxon>
        <taxon>Fungi</taxon>
        <taxon>Dikarya</taxon>
        <taxon>Ascomycota</taxon>
        <taxon>Saccharomycotina</taxon>
        <taxon>Saccharomycetes</taxon>
        <taxon>Saccharomycodales</taxon>
        <taxon>Saccharomycodaceae</taxon>
        <taxon>Hanseniaspora</taxon>
    </lineage>
</organism>
<dbReference type="Gene3D" id="3.30.70.1660">
    <property type="match status" value="1"/>
</dbReference>
<comment type="similarity">
    <text evidence="1">Belongs to the prokaryotic/mitochondrial release factor family.</text>
</comment>
<dbReference type="SUPFAM" id="SSF75620">
    <property type="entry name" value="Release factor"/>
    <property type="match status" value="1"/>
</dbReference>
<evidence type="ECO:0000256" key="5">
    <source>
        <dbReference type="SAM" id="MobiDB-lite"/>
    </source>
</evidence>
<dbReference type="GO" id="GO:0003747">
    <property type="term" value="F:translation release factor activity"/>
    <property type="evidence" value="ECO:0007669"/>
    <property type="project" value="InterPro"/>
</dbReference>
<dbReference type="PANTHER" id="PTHR43804">
    <property type="entry name" value="LD18447P"/>
    <property type="match status" value="1"/>
</dbReference>
<dbReference type="EMBL" id="LPNM01000005">
    <property type="protein sequence ID" value="OEJ88556.1"/>
    <property type="molecule type" value="Genomic_DNA"/>
</dbReference>
<evidence type="ECO:0000256" key="3">
    <source>
        <dbReference type="ARBA" id="ARBA00022917"/>
    </source>
</evidence>
<feature type="domain" description="Prokaryotic-type class I peptide chain release factors" evidence="6">
    <location>
        <begin position="269"/>
        <end position="285"/>
    </location>
</feature>
<dbReference type="Gene3D" id="3.30.160.20">
    <property type="match status" value="1"/>
</dbReference>
<dbReference type="PROSITE" id="PS00745">
    <property type="entry name" value="RF_PROK_I"/>
    <property type="match status" value="1"/>
</dbReference>
<evidence type="ECO:0000256" key="2">
    <source>
        <dbReference type="ARBA" id="ARBA00022481"/>
    </source>
</evidence>
<dbReference type="OrthoDB" id="3971717at2759"/>
<proteinExistence type="inferred from homology"/>
<dbReference type="FunCoup" id="A0A1E5RNV6">
    <property type="interactions" value="712"/>
</dbReference>
<evidence type="ECO:0000313" key="8">
    <source>
        <dbReference type="Proteomes" id="UP000095728"/>
    </source>
</evidence>
<feature type="compositionally biased region" description="Basic and acidic residues" evidence="5">
    <location>
        <begin position="324"/>
        <end position="336"/>
    </location>
</feature>
<dbReference type="AlphaFoldDB" id="A0A1E5RNV6"/>
<evidence type="ECO:0000256" key="1">
    <source>
        <dbReference type="ARBA" id="ARBA00010835"/>
    </source>
</evidence>
<comment type="caution">
    <text evidence="7">The sequence shown here is derived from an EMBL/GenBank/DDBJ whole genome shotgun (WGS) entry which is preliminary data.</text>
</comment>
<dbReference type="InterPro" id="IPR050057">
    <property type="entry name" value="Prokaryotic/Mito_RF"/>
</dbReference>
<evidence type="ECO:0000256" key="4">
    <source>
        <dbReference type="ARBA" id="ARBA00067174"/>
    </source>
</evidence>
<accession>A0A1E5RNV6</accession>
<dbReference type="Pfam" id="PF00472">
    <property type="entry name" value="RF-1"/>
    <property type="match status" value="1"/>
</dbReference>
<keyword evidence="2" id="KW-0488">Methylation</keyword>
<protein>
    <recommendedName>
        <fullName evidence="4">Peptide chain release factor 1, mitochondrial</fullName>
    </recommendedName>
</protein>
<dbReference type="Gene3D" id="6.10.140.1950">
    <property type="match status" value="1"/>
</dbReference>
<dbReference type="SMART" id="SM00937">
    <property type="entry name" value="PCRF"/>
    <property type="match status" value="1"/>
</dbReference>
<reference evidence="8" key="1">
    <citation type="journal article" date="2016" name="Genome Announc.">
        <title>Genome sequences of three species of Hanseniaspora isolated from spontaneous wine fermentations.</title>
        <authorList>
            <person name="Sternes P.R."/>
            <person name="Lee D."/>
            <person name="Kutyna D.R."/>
            <person name="Borneman A.R."/>
        </authorList>
    </citation>
    <scope>NUCLEOTIDE SEQUENCE [LARGE SCALE GENOMIC DNA]</scope>
    <source>
        <strain evidence="8">AWRI3579</strain>
    </source>
</reference>
<dbReference type="Proteomes" id="UP000095728">
    <property type="component" value="Unassembled WGS sequence"/>
</dbReference>
<keyword evidence="8" id="KW-1185">Reference proteome</keyword>
<gene>
    <name evidence="7" type="ORF">AWRI3579_g905</name>
</gene>
<dbReference type="STRING" id="56408.A0A1E5RNV6"/>
<dbReference type="InterPro" id="IPR045853">
    <property type="entry name" value="Pep_chain_release_fac_I_sf"/>
</dbReference>
<dbReference type="InterPro" id="IPR005139">
    <property type="entry name" value="PCRF"/>
</dbReference>
<dbReference type="InterPro" id="IPR000352">
    <property type="entry name" value="Pep_chain_release_fac_I"/>
</dbReference>
<dbReference type="GO" id="GO:0032543">
    <property type="term" value="P:mitochondrial translation"/>
    <property type="evidence" value="ECO:0007669"/>
    <property type="project" value="UniProtKB-ARBA"/>
</dbReference>
<dbReference type="Pfam" id="PF03462">
    <property type="entry name" value="PCRF"/>
    <property type="match status" value="1"/>
</dbReference>
<sequence>MLQRLIPLSTKLTLKSWPAKCPPQVFKRFSSFEPLHPSLLSRAVGYSKELRALEAEMNVGQTQGFDVEKEKKYSHLSSIVGSLNRYISKLEQYVELKELISADPSLREEAQAEIEEVLPDLNKSKNTLFNKLLPPHMFADKPCLMEIRPGVGGTEAMIFAQDLLDMYINYCNHHRWPYRLLSTTENEEGNGIIEGILAIDEPYSYDKLKFESGVHRVQRIPATEAKGRIHTSTAAIVILPQLQDSNDQKSSDAYERSFPAKDIRIDVMRARGKGGQHVNTTDSAVRITHYPSGIVVNMQDERSQHKNKAKAFAILRSRLAEKERVEKEQSERKARTDQVSSTNRSDKIKTYNFPQNRVTDHRCNFSLLDMENVLNGTKLDKMLDEMATFDNSEKAKQLLAEIASENN</sequence>
<evidence type="ECO:0000313" key="7">
    <source>
        <dbReference type="EMBL" id="OEJ88556.1"/>
    </source>
</evidence>
<dbReference type="FunFam" id="3.30.160.20:FF:000004">
    <property type="entry name" value="Peptide chain release factor 1"/>
    <property type="match status" value="1"/>
</dbReference>
<dbReference type="GO" id="GO:0005739">
    <property type="term" value="C:mitochondrion"/>
    <property type="evidence" value="ECO:0007669"/>
    <property type="project" value="UniProtKB-ARBA"/>
</dbReference>
<evidence type="ECO:0000259" key="6">
    <source>
        <dbReference type="PROSITE" id="PS00745"/>
    </source>
</evidence>
<keyword evidence="3" id="KW-0648">Protein biosynthesis</keyword>
<dbReference type="PANTHER" id="PTHR43804:SF7">
    <property type="entry name" value="LD18447P"/>
    <property type="match status" value="1"/>
</dbReference>